<feature type="compositionally biased region" description="Pro residues" evidence="1">
    <location>
        <begin position="93"/>
        <end position="102"/>
    </location>
</feature>
<feature type="non-terminal residue" evidence="2">
    <location>
        <position position="1"/>
    </location>
</feature>
<dbReference type="AlphaFoldDB" id="A0A6J4LJ76"/>
<proteinExistence type="predicted"/>
<protein>
    <submittedName>
        <fullName evidence="2">Uncharacterized protein</fullName>
    </submittedName>
</protein>
<evidence type="ECO:0000256" key="1">
    <source>
        <dbReference type="SAM" id="MobiDB-lite"/>
    </source>
</evidence>
<evidence type="ECO:0000313" key="2">
    <source>
        <dbReference type="EMBL" id="CAA9333643.1"/>
    </source>
</evidence>
<reference evidence="2" key="1">
    <citation type="submission" date="2020-02" db="EMBL/GenBank/DDBJ databases">
        <authorList>
            <person name="Meier V. D."/>
        </authorList>
    </citation>
    <scope>NUCLEOTIDE SEQUENCE</scope>
    <source>
        <strain evidence="2">AVDCRST_MAG61</strain>
    </source>
</reference>
<sequence>GGDRSGPALARSGVRRGQRTGPPLHLRQRANLPGLDPHRPGLRGGRGRPGCHQQARRRPGHRGPGGGAAARAGRAGQRGGLLDPVVSQRAGPSPQPAPPLLTPPARHHGHRGAGVCRCPGRRLLRV</sequence>
<gene>
    <name evidence="2" type="ORF">AVDCRST_MAG61-3038</name>
</gene>
<dbReference type="EMBL" id="CADCTT010000369">
    <property type="protein sequence ID" value="CAA9333643.1"/>
    <property type="molecule type" value="Genomic_DNA"/>
</dbReference>
<organism evidence="2">
    <name type="scientific">uncultured Friedmanniella sp</name>
    <dbReference type="NCBI Taxonomy" id="335381"/>
    <lineage>
        <taxon>Bacteria</taxon>
        <taxon>Bacillati</taxon>
        <taxon>Actinomycetota</taxon>
        <taxon>Actinomycetes</taxon>
        <taxon>Propionibacteriales</taxon>
        <taxon>Nocardioidaceae</taxon>
        <taxon>Friedmanniella</taxon>
        <taxon>environmental samples</taxon>
    </lineage>
</organism>
<feature type="non-terminal residue" evidence="2">
    <location>
        <position position="126"/>
    </location>
</feature>
<name>A0A6J4LJ76_9ACTN</name>
<feature type="region of interest" description="Disordered" evidence="1">
    <location>
        <begin position="1"/>
        <end position="126"/>
    </location>
</feature>
<accession>A0A6J4LJ76</accession>